<dbReference type="Proteomes" id="UP000789702">
    <property type="component" value="Unassembled WGS sequence"/>
</dbReference>
<keyword evidence="2" id="KW-1185">Reference proteome</keyword>
<proteinExistence type="predicted"/>
<accession>A0ACA9LD16</accession>
<dbReference type="EMBL" id="CAJVPU010003699">
    <property type="protein sequence ID" value="CAG8521659.1"/>
    <property type="molecule type" value="Genomic_DNA"/>
</dbReference>
<evidence type="ECO:0000313" key="2">
    <source>
        <dbReference type="Proteomes" id="UP000789702"/>
    </source>
</evidence>
<evidence type="ECO:0000313" key="1">
    <source>
        <dbReference type="EMBL" id="CAG8521659.1"/>
    </source>
</evidence>
<sequence>MLGYPSVHLAGLGARDSLRLEAGLCLYGHDLDDSITPAEAGLSWTIGKRRRVEGGFLGADRILSQLKGGVARRRVGLIIEGAPAREIYNSSDELIGKVTSGGPSPTLNKNIAMGYVKSGYHKSGTLLKVKVRNKLQDAKVVKMPFVPSRYHK</sequence>
<protein>
    <submittedName>
        <fullName evidence="1">6405_t:CDS:1</fullName>
    </submittedName>
</protein>
<name>A0ACA9LD16_9GLOM</name>
<organism evidence="1 2">
    <name type="scientific">Dentiscutata heterogama</name>
    <dbReference type="NCBI Taxonomy" id="1316150"/>
    <lineage>
        <taxon>Eukaryota</taxon>
        <taxon>Fungi</taxon>
        <taxon>Fungi incertae sedis</taxon>
        <taxon>Mucoromycota</taxon>
        <taxon>Glomeromycotina</taxon>
        <taxon>Glomeromycetes</taxon>
        <taxon>Diversisporales</taxon>
        <taxon>Gigasporaceae</taxon>
        <taxon>Dentiscutata</taxon>
    </lineage>
</organism>
<reference evidence="1" key="1">
    <citation type="submission" date="2021-06" db="EMBL/GenBank/DDBJ databases">
        <authorList>
            <person name="Kallberg Y."/>
            <person name="Tangrot J."/>
            <person name="Rosling A."/>
        </authorList>
    </citation>
    <scope>NUCLEOTIDE SEQUENCE</scope>
    <source>
        <strain evidence="1">IL203A</strain>
    </source>
</reference>
<gene>
    <name evidence="1" type="ORF">DHETER_LOCUS3946</name>
</gene>
<comment type="caution">
    <text evidence="1">The sequence shown here is derived from an EMBL/GenBank/DDBJ whole genome shotgun (WGS) entry which is preliminary data.</text>
</comment>